<feature type="region of interest" description="Disordered" evidence="1">
    <location>
        <begin position="79"/>
        <end position="158"/>
    </location>
</feature>
<dbReference type="EMBL" id="HBUE01009876">
    <property type="protein sequence ID" value="CAG6447752.1"/>
    <property type="molecule type" value="Transcribed_RNA"/>
</dbReference>
<dbReference type="AlphaFoldDB" id="A0A8D8A078"/>
<sequence length="158" mass="18109">MISRRTDSRPSSTRTPTMASKVAAVSMMALPTRSITSREIRLEVVEAMPIRLPRRAQRPLRPPRTSSVAIRLPYFTPQPTLVRRSRPARADRWPRPGRNHRARPCRPRRRNNLRQGPLRRDHCRVRPQPSRPHPRRTRSAIAAAAADSPTLPTSTIRT</sequence>
<feature type="compositionally biased region" description="Basic residues" evidence="1">
    <location>
        <begin position="95"/>
        <end position="112"/>
    </location>
</feature>
<organism evidence="2">
    <name type="scientific">Culex pipiens</name>
    <name type="common">House mosquito</name>
    <dbReference type="NCBI Taxonomy" id="7175"/>
    <lineage>
        <taxon>Eukaryota</taxon>
        <taxon>Metazoa</taxon>
        <taxon>Ecdysozoa</taxon>
        <taxon>Arthropoda</taxon>
        <taxon>Hexapoda</taxon>
        <taxon>Insecta</taxon>
        <taxon>Pterygota</taxon>
        <taxon>Neoptera</taxon>
        <taxon>Endopterygota</taxon>
        <taxon>Diptera</taxon>
        <taxon>Nematocera</taxon>
        <taxon>Culicoidea</taxon>
        <taxon>Culicidae</taxon>
        <taxon>Culicinae</taxon>
        <taxon>Culicini</taxon>
        <taxon>Culex</taxon>
        <taxon>Culex</taxon>
    </lineage>
</organism>
<reference evidence="2" key="1">
    <citation type="submission" date="2021-05" db="EMBL/GenBank/DDBJ databases">
        <authorList>
            <person name="Alioto T."/>
            <person name="Alioto T."/>
            <person name="Gomez Garrido J."/>
        </authorList>
    </citation>
    <scope>NUCLEOTIDE SEQUENCE</scope>
</reference>
<proteinExistence type="predicted"/>
<name>A0A8D8A078_CULPI</name>
<accession>A0A8D8A078</accession>
<protein>
    <submittedName>
        <fullName evidence="2">(northern house mosquito) hypothetical protein</fullName>
    </submittedName>
</protein>
<evidence type="ECO:0000256" key="1">
    <source>
        <dbReference type="SAM" id="MobiDB-lite"/>
    </source>
</evidence>
<feature type="compositionally biased region" description="Low complexity" evidence="1">
    <location>
        <begin position="139"/>
        <end position="158"/>
    </location>
</feature>
<evidence type="ECO:0000313" key="2">
    <source>
        <dbReference type="EMBL" id="CAG6447752.1"/>
    </source>
</evidence>